<feature type="domain" description="C2H2-type" evidence="2">
    <location>
        <begin position="361"/>
        <end position="388"/>
    </location>
</feature>
<dbReference type="InterPro" id="IPR013087">
    <property type="entry name" value="Znf_C2H2_type"/>
</dbReference>
<feature type="chain" id="PRO_5008059143" description="C2H2-type domain-containing protein" evidence="1">
    <location>
        <begin position="19"/>
        <end position="436"/>
    </location>
</feature>
<evidence type="ECO:0000313" key="4">
    <source>
        <dbReference type="Proteomes" id="UP000077248"/>
    </source>
</evidence>
<dbReference type="KEGG" id="aalt:CC77DRAFT_393314"/>
<dbReference type="EMBL" id="KV441490">
    <property type="protein sequence ID" value="OAG16235.1"/>
    <property type="molecule type" value="Genomic_DNA"/>
</dbReference>
<keyword evidence="1" id="KW-0732">Signal</keyword>
<feature type="signal peptide" evidence="1">
    <location>
        <begin position="1"/>
        <end position="18"/>
    </location>
</feature>
<accession>A0A177D964</accession>
<feature type="domain" description="C2H2-type" evidence="2">
    <location>
        <begin position="327"/>
        <end position="356"/>
    </location>
</feature>
<dbReference type="GO" id="GO:0005634">
    <property type="term" value="C:nucleus"/>
    <property type="evidence" value="ECO:0007669"/>
    <property type="project" value="TreeGrafter"/>
</dbReference>
<proteinExistence type="predicted"/>
<dbReference type="Gene3D" id="3.30.160.60">
    <property type="entry name" value="Classic Zinc Finger"/>
    <property type="match status" value="1"/>
</dbReference>
<dbReference type="SUPFAM" id="SSF57667">
    <property type="entry name" value="beta-beta-alpha zinc fingers"/>
    <property type="match status" value="1"/>
</dbReference>
<dbReference type="PANTHER" id="PTHR46179:SF19">
    <property type="entry name" value="C2H2 FINGER DOMAIN TRANSCRIPTION FACTOR (EUROFUNG)-RELATED"/>
    <property type="match status" value="1"/>
</dbReference>
<dbReference type="AlphaFoldDB" id="A0A177D964"/>
<dbReference type="VEuPathDB" id="FungiDB:CC77DRAFT_393314"/>
<dbReference type="InterPro" id="IPR021109">
    <property type="entry name" value="Peptidase_aspartic_dom_sf"/>
</dbReference>
<dbReference type="CDD" id="cd00303">
    <property type="entry name" value="retropepsin_like"/>
    <property type="match status" value="1"/>
</dbReference>
<gene>
    <name evidence="3" type="ORF">CC77DRAFT_393314</name>
</gene>
<dbReference type="GeneID" id="29117106"/>
<dbReference type="SMART" id="SM00355">
    <property type="entry name" value="ZnF_C2H2"/>
    <property type="match status" value="3"/>
</dbReference>
<evidence type="ECO:0000313" key="3">
    <source>
        <dbReference type="EMBL" id="OAG16235.1"/>
    </source>
</evidence>
<dbReference type="InterPro" id="IPR051061">
    <property type="entry name" value="Zinc_finger_trans_reg"/>
</dbReference>
<sequence length="436" mass="48904">MTCIFYILLKAATPIIMGLNFLEQTKTMTEHRDRLVRVPRPAYQALSVCSLDKPRRLLTCELDSKQTLATPDSGSEIDLMSFSFASERDFKVYPGEEIIEVADGSISITSGFVRTSLAITPTNVPNLSTIPRNYVTVDFFLLDSLSHDLIVGEDSLDRLQVFTDHQSALVCLPDGSGPLGLNRIRHLGAIDRIVSWIKKKIRGSGSDNDTNMDTSFGSQAIDQHENNRREREAARIAILPIDEQQIAIDAEVVRQRAYKGQIRLPKLIFDETVASRASPPPFNFGSPSTPNKLGVFICEYPGCTAAPFQTQYLLNSHTNVHSSNRPHYCPVADCPRAKGGKGFKRKNEMIRHGLIHQSPGYICPFCPDREHKYPRPDNLQRNVKIKLHPATPRLLTDFCVLVMYVCIIQTKTKTTLNFGTYWHNALRAEAMDVEEG</sequence>
<evidence type="ECO:0000259" key="2">
    <source>
        <dbReference type="SMART" id="SM00355"/>
    </source>
</evidence>
<dbReference type="GO" id="GO:0006357">
    <property type="term" value="P:regulation of transcription by RNA polymerase II"/>
    <property type="evidence" value="ECO:0007669"/>
    <property type="project" value="TreeGrafter"/>
</dbReference>
<dbReference type="RefSeq" id="XP_018381656.1">
    <property type="nucleotide sequence ID" value="XM_018531512.1"/>
</dbReference>
<feature type="domain" description="C2H2-type" evidence="2">
    <location>
        <begin position="296"/>
        <end position="321"/>
    </location>
</feature>
<protein>
    <recommendedName>
        <fullName evidence="2">C2H2-type domain-containing protein</fullName>
    </recommendedName>
</protein>
<dbReference type="Gene3D" id="2.40.70.10">
    <property type="entry name" value="Acid Proteases"/>
    <property type="match status" value="1"/>
</dbReference>
<organism evidence="3 4">
    <name type="scientific">Alternaria alternata</name>
    <name type="common">Alternaria rot fungus</name>
    <name type="synonym">Torula alternata</name>
    <dbReference type="NCBI Taxonomy" id="5599"/>
    <lineage>
        <taxon>Eukaryota</taxon>
        <taxon>Fungi</taxon>
        <taxon>Dikarya</taxon>
        <taxon>Ascomycota</taxon>
        <taxon>Pezizomycotina</taxon>
        <taxon>Dothideomycetes</taxon>
        <taxon>Pleosporomycetidae</taxon>
        <taxon>Pleosporales</taxon>
        <taxon>Pleosporineae</taxon>
        <taxon>Pleosporaceae</taxon>
        <taxon>Alternaria</taxon>
        <taxon>Alternaria sect. Alternaria</taxon>
        <taxon>Alternaria alternata complex</taxon>
    </lineage>
</organism>
<dbReference type="InterPro" id="IPR036236">
    <property type="entry name" value="Znf_C2H2_sf"/>
</dbReference>
<dbReference type="Proteomes" id="UP000077248">
    <property type="component" value="Unassembled WGS sequence"/>
</dbReference>
<keyword evidence="4" id="KW-1185">Reference proteome</keyword>
<reference evidence="3 4" key="1">
    <citation type="submission" date="2016-05" db="EMBL/GenBank/DDBJ databases">
        <title>Comparative analysis of secretome profiles of manganese(II)-oxidizing ascomycete fungi.</title>
        <authorList>
            <consortium name="DOE Joint Genome Institute"/>
            <person name="Zeiner C.A."/>
            <person name="Purvine S.O."/>
            <person name="Zink E.M."/>
            <person name="Wu S."/>
            <person name="Pasa-Tolic L."/>
            <person name="Chaput D.L."/>
            <person name="Haridas S."/>
            <person name="Grigoriev I.V."/>
            <person name="Santelli C.M."/>
            <person name="Hansel C.M."/>
        </authorList>
    </citation>
    <scope>NUCLEOTIDE SEQUENCE [LARGE SCALE GENOMIC DNA]</scope>
    <source>
        <strain evidence="3 4">SRC1lrK2f</strain>
    </source>
</reference>
<name>A0A177D964_ALTAL</name>
<evidence type="ECO:0000256" key="1">
    <source>
        <dbReference type="SAM" id="SignalP"/>
    </source>
</evidence>
<dbReference type="PANTHER" id="PTHR46179">
    <property type="entry name" value="ZINC FINGER PROTEIN"/>
    <property type="match status" value="1"/>
</dbReference>